<proteinExistence type="predicted"/>
<dbReference type="EMBL" id="SLUM01000054">
    <property type="protein sequence ID" value="TCL49178.1"/>
    <property type="molecule type" value="Genomic_DNA"/>
</dbReference>
<evidence type="ECO:0000313" key="1">
    <source>
        <dbReference type="EMBL" id="TCL49178.1"/>
    </source>
</evidence>
<dbReference type="STRING" id="1650663.GCA_001486665_02655"/>
<dbReference type="RefSeq" id="WP_058965694.1">
    <property type="nucleotide sequence ID" value="NZ_CABKVM010000018.1"/>
</dbReference>
<protein>
    <submittedName>
        <fullName evidence="1">Alternate signal-mediated exported protein</fullName>
    </submittedName>
</protein>
<dbReference type="OrthoDB" id="2085414at2"/>
<dbReference type="Proteomes" id="UP000295184">
    <property type="component" value="Unassembled WGS sequence"/>
</dbReference>
<reference evidence="1 2" key="1">
    <citation type="submission" date="2019-03" db="EMBL/GenBank/DDBJ databases">
        <title>Genomic Encyclopedia of Type Strains, Phase IV (KMG-IV): sequencing the most valuable type-strain genomes for metagenomic binning, comparative biology and taxonomic classification.</title>
        <authorList>
            <person name="Goeker M."/>
        </authorList>
    </citation>
    <scope>NUCLEOTIDE SEQUENCE [LARGE SCALE GENOMIC DNA]</scope>
    <source>
        <strain evidence="1 2">DSM 100451</strain>
    </source>
</reference>
<dbReference type="AlphaFoldDB" id="A0A4R1QH50"/>
<organism evidence="1 2">
    <name type="scientific">Allofournierella massiliensis</name>
    <dbReference type="NCBI Taxonomy" id="1650663"/>
    <lineage>
        <taxon>Bacteria</taxon>
        <taxon>Bacillati</taxon>
        <taxon>Bacillota</taxon>
        <taxon>Clostridia</taxon>
        <taxon>Eubacteriales</taxon>
        <taxon>Oscillospiraceae</taxon>
        <taxon>Allofournierella</taxon>
    </lineage>
</organism>
<evidence type="ECO:0000313" key="2">
    <source>
        <dbReference type="Proteomes" id="UP000295184"/>
    </source>
</evidence>
<comment type="caution">
    <text evidence="1">The sequence shown here is derived from an EMBL/GenBank/DDBJ whole genome shotgun (WGS) entry which is preliminary data.</text>
</comment>
<name>A0A4R1QH50_9FIRM</name>
<accession>A0A4R1QH50</accession>
<gene>
    <name evidence="1" type="ORF">EDD77_1546</name>
</gene>
<sequence length="197" mass="21478">MKHLKYIKPALIVGLLMLVVVGTTFALRTTGLKQITNTFDVGDLDTSIVEPTDPDDKTPENKDVTVTNNGSVSAYVRARIVVDVENGLLEPDQVQFMLESEVTREPQSDEIWVILANPEKGKAEWQKDEADGYYYYGAILASKQKTGKLITEVKIGSNVPDSFDVIVQSESVPAFASSWSMDEAKAAFAAAASNSNS</sequence>